<evidence type="ECO:0000313" key="1">
    <source>
        <dbReference type="EMBL" id="BBX24032.1"/>
    </source>
</evidence>
<sequence length="624" mass="69169">MTVCQVGRPVTTLQRRPVRLMPSGSAGVVYQGAVYPLYTGDIIRLEDDPLDKEACGGFVTGRGRIPYAPAVEPVAEASPVCRIDAWHLESNRFGHYLVFDSSHESAQLLVEIVEQAGLGVKRWDESTRPADNGAFYDWFIRLGFDGTREECLQRLDLLFVAEDAEDSLSNHTENANGADDSIAGGRELADALLAAGIESISREVAVDRLAFFDHDGGYHDGYLAWRFHEMCTRPGQAADYSDVGQLQRMRSIVLDVKELIVRLAGQHGRYLDNRPHLARRALDAELDKVDLDASWRSPDDALRRARASLTFLRHAVILTFGSEDYGERLHPLLHRLLPPPEVPNDDAAPNLAAAVGNLRRMIHSVEELFSRDAAGLAILYEDARAELTALEGNDFDFLADLPDESGEAANAFASEDLPFSILPPGELVQSFVDGMRRSGGYLGKAVDPRRTQVLQELANHFAARRCTVHRGAFSSGYNDNGYVVLRLPIPGSAGEDAVAISPLKGEHATFVVRHGCGAKRPWPTVLSQNKSEAKTLGARRLLFKVNLDRRIKINEYDAMLSKIIALLECEAALFDHGELYFEYERRRYEVREPLEDGGRVANPFAPSPSRPSNVFQRIVSWISP</sequence>
<name>A0AAD1HYK9_9MYCO</name>
<proteinExistence type="predicted"/>
<dbReference type="Proteomes" id="UP000467636">
    <property type="component" value="Chromosome"/>
</dbReference>
<evidence type="ECO:0000313" key="2">
    <source>
        <dbReference type="Proteomes" id="UP000467636"/>
    </source>
</evidence>
<reference evidence="1 2" key="1">
    <citation type="journal article" date="2019" name="Emerg. Microbes Infect.">
        <title>Comprehensive subspecies identification of 175 nontuberculous mycobacteria species based on 7547 genomic profiles.</title>
        <authorList>
            <person name="Matsumoto Y."/>
            <person name="Kinjo T."/>
            <person name="Motooka D."/>
            <person name="Nabeya D."/>
            <person name="Jung N."/>
            <person name="Uechi K."/>
            <person name="Horii T."/>
            <person name="Iida T."/>
            <person name="Fujita J."/>
            <person name="Nakamura S."/>
        </authorList>
    </citation>
    <scope>NUCLEOTIDE SEQUENCE [LARGE SCALE GENOMIC DNA]</scope>
    <source>
        <strain evidence="1 2">JCM 12143</strain>
    </source>
</reference>
<gene>
    <name evidence="1" type="ORF">MTER_34430</name>
</gene>
<dbReference type="AlphaFoldDB" id="A0AAD1HYK9"/>
<keyword evidence="2" id="KW-1185">Reference proteome</keyword>
<dbReference type="EMBL" id="AP022564">
    <property type="protein sequence ID" value="BBX24032.1"/>
    <property type="molecule type" value="Genomic_DNA"/>
</dbReference>
<accession>A0AAD1HYK9</accession>
<protein>
    <submittedName>
        <fullName evidence="1">Uncharacterized protein</fullName>
    </submittedName>
</protein>
<organism evidence="1 2">
    <name type="scientific">Mycolicibacter terrae</name>
    <dbReference type="NCBI Taxonomy" id="1788"/>
    <lineage>
        <taxon>Bacteria</taxon>
        <taxon>Bacillati</taxon>
        <taxon>Actinomycetota</taxon>
        <taxon>Actinomycetes</taxon>
        <taxon>Mycobacteriales</taxon>
        <taxon>Mycobacteriaceae</taxon>
        <taxon>Mycolicibacter</taxon>
    </lineage>
</organism>